<proteinExistence type="inferred from homology"/>
<evidence type="ECO:0000256" key="15">
    <source>
        <dbReference type="ARBA" id="ARBA00075285"/>
    </source>
</evidence>
<dbReference type="NCBIfam" id="TIGR01893">
    <property type="entry name" value="aa-his-dipept"/>
    <property type="match status" value="1"/>
</dbReference>
<dbReference type="Pfam" id="PF07687">
    <property type="entry name" value="M20_dimer"/>
    <property type="match status" value="1"/>
</dbReference>
<keyword evidence="8" id="KW-0482">Metalloprotease</keyword>
<dbReference type="EMBL" id="CP006943">
    <property type="protein sequence ID" value="AHG75071.1"/>
    <property type="molecule type" value="Genomic_DNA"/>
</dbReference>
<dbReference type="PIRSF" id="PIRSF016599">
    <property type="entry name" value="Xaa-His_dipept"/>
    <property type="match status" value="1"/>
</dbReference>
<evidence type="ECO:0000256" key="16">
    <source>
        <dbReference type="ARBA" id="ARBA00076004"/>
    </source>
</evidence>
<keyword evidence="9" id="KW-0170">Cobalt</keyword>
<name>W0Q938_9PAST</name>
<protein>
    <recommendedName>
        <fullName evidence="14">Cytosol non-specific dipeptidase</fullName>
        <ecNumber evidence="11">3.4.13.18</ecNumber>
    </recommendedName>
    <alternativeName>
        <fullName evidence="17">Aminoacyl-histidine dipeptidase</fullName>
    </alternativeName>
    <alternativeName>
        <fullName evidence="16">Beta-alanyl-histidine dipeptidase</fullName>
    </alternativeName>
    <alternativeName>
        <fullName evidence="15">Carnosinase</fullName>
    </alternativeName>
    <alternativeName>
        <fullName evidence="12">Peptidase D</fullName>
    </alternativeName>
    <alternativeName>
        <fullName evidence="18">Xaa-His dipeptidase</fullName>
    </alternativeName>
</protein>
<comment type="cofactor">
    <cofactor evidence="1">
        <name>Co(2+)</name>
        <dbReference type="ChEBI" id="CHEBI:48828"/>
    </cofactor>
</comment>
<evidence type="ECO:0000259" key="19">
    <source>
        <dbReference type="Pfam" id="PF07687"/>
    </source>
</evidence>
<dbReference type="PATRIC" id="fig|1433287.3.peg.545"/>
<evidence type="ECO:0000256" key="1">
    <source>
        <dbReference type="ARBA" id="ARBA00001941"/>
    </source>
</evidence>
<dbReference type="Pfam" id="PF01546">
    <property type="entry name" value="Peptidase_M20"/>
    <property type="match status" value="1"/>
</dbReference>
<keyword evidence="5" id="KW-0378">Hydrolase</keyword>
<dbReference type="Proteomes" id="UP000066995">
    <property type="component" value="Chromosome"/>
</dbReference>
<dbReference type="EC" id="3.4.13.18" evidence="11"/>
<evidence type="ECO:0000256" key="17">
    <source>
        <dbReference type="ARBA" id="ARBA00077688"/>
    </source>
</evidence>
<evidence type="ECO:0000256" key="6">
    <source>
        <dbReference type="ARBA" id="ARBA00022833"/>
    </source>
</evidence>
<evidence type="ECO:0000256" key="4">
    <source>
        <dbReference type="ARBA" id="ARBA00022723"/>
    </source>
</evidence>
<evidence type="ECO:0000256" key="2">
    <source>
        <dbReference type="ARBA" id="ARBA00001947"/>
    </source>
</evidence>
<evidence type="ECO:0000256" key="12">
    <source>
        <dbReference type="ARBA" id="ARBA00044252"/>
    </source>
</evidence>
<evidence type="ECO:0000256" key="3">
    <source>
        <dbReference type="ARBA" id="ARBA00022670"/>
    </source>
</evidence>
<keyword evidence="3" id="KW-0645">Protease</keyword>
<dbReference type="InterPro" id="IPR011650">
    <property type="entry name" value="Peptidase_M20_dimer"/>
</dbReference>
<dbReference type="STRING" id="1433287.X808_5480"/>
<evidence type="ECO:0000256" key="8">
    <source>
        <dbReference type="ARBA" id="ARBA00023049"/>
    </source>
</evidence>
<evidence type="ECO:0000256" key="9">
    <source>
        <dbReference type="ARBA" id="ARBA00023285"/>
    </source>
</evidence>
<keyword evidence="21" id="KW-1185">Reference proteome</keyword>
<dbReference type="SUPFAM" id="SSF53187">
    <property type="entry name" value="Zn-dependent exopeptidases"/>
    <property type="match status" value="1"/>
</dbReference>
<evidence type="ECO:0000256" key="13">
    <source>
        <dbReference type="ARBA" id="ARBA00061423"/>
    </source>
</evidence>
<dbReference type="PANTHER" id="PTHR43501:SF1">
    <property type="entry name" value="CYTOSOL NON-SPECIFIC DIPEPTIDASE"/>
    <property type="match status" value="1"/>
</dbReference>
<dbReference type="eggNOG" id="COG2195">
    <property type="taxonomic scope" value="Bacteria"/>
</dbReference>
<dbReference type="InterPro" id="IPR002933">
    <property type="entry name" value="Peptidase_M20"/>
</dbReference>
<gene>
    <name evidence="20" type="ORF">X808_5480</name>
</gene>
<dbReference type="KEGG" id="mvi:X808_5480"/>
<dbReference type="GO" id="GO:0006508">
    <property type="term" value="P:proteolysis"/>
    <property type="evidence" value="ECO:0007669"/>
    <property type="project" value="UniProtKB-KW"/>
</dbReference>
<dbReference type="CDD" id="cd03890">
    <property type="entry name" value="M20_pepD"/>
    <property type="match status" value="1"/>
</dbReference>
<accession>W0Q938</accession>
<dbReference type="FunFam" id="3.40.630.10:FF:000015">
    <property type="entry name" value="Aminoacyl-histidine dipeptidase PepD"/>
    <property type="match status" value="1"/>
</dbReference>
<comment type="catalytic activity">
    <reaction evidence="10">
        <text>Hydrolysis of dipeptides, preferentially hydrophobic dipeptides including prolyl amino acids.</text>
        <dbReference type="EC" id="3.4.13.18"/>
    </reaction>
</comment>
<comment type="similarity">
    <text evidence="13">Belongs to the peptidase M20C family.</text>
</comment>
<dbReference type="Gene3D" id="3.40.630.10">
    <property type="entry name" value="Zn peptidases"/>
    <property type="match status" value="2"/>
</dbReference>
<evidence type="ECO:0000256" key="18">
    <source>
        <dbReference type="ARBA" id="ARBA00078074"/>
    </source>
</evidence>
<dbReference type="PANTHER" id="PTHR43501">
    <property type="entry name" value="CYTOSOL NON-SPECIFIC DIPEPTIDASE"/>
    <property type="match status" value="1"/>
</dbReference>
<dbReference type="MEROPS" id="M20.007"/>
<dbReference type="FunFam" id="3.40.630.10:FF:000018">
    <property type="entry name" value="Aminoacyl-histidine dipeptidase PepD"/>
    <property type="match status" value="1"/>
</dbReference>
<comment type="cofactor">
    <cofactor evidence="2">
        <name>Zn(2+)</name>
        <dbReference type="ChEBI" id="CHEBI:29105"/>
    </cofactor>
</comment>
<dbReference type="PRINTS" id="PR00934">
    <property type="entry name" value="XHISDIPTASE"/>
</dbReference>
<evidence type="ECO:0000256" key="14">
    <source>
        <dbReference type="ARBA" id="ARBA00071271"/>
    </source>
</evidence>
<sequence>MIFSQFFTKGASMSEISTLSPQLLWQWFDKVCSIPHPSYHENELAEFIVNWAKSKNLFVERDEAGNVLIRKPATAGMENRQTIALQAHLDMVPQANAGTVHDFKKDPIQPYIDGEWVKAKGTTLGADNGIGLASCLAVLDSDDLAHPTIEVLLTMTEEAGMEGAIGLRPNWLTADIMINTDTEENGEIYIGCAGGENVNITLPVFLVPHQQDAALTFTLKGLQGGHSGCDIHTTRANAIKVFARILEEAYNKVEFQISAVQGGSVRNAIPREAHATLIVSAENKEKLTACLTQTAEQLKTELRIAEPNFQFFIEEADVPEQVFDPASTARVIHFINALPNGVVRNSDVVENVVETSLSIGVLSTKESDVKATILARSLIEGGKADIRSKIRSLATLVGAEVDFSGNYPGWEPNPDSKITPLTKAIYDDILGYESQIKVIHAGLECGLINKIYPNMDFVSIGPTILNAHSPDEKVHIPAVETYWKLLTRLLAQAPQK</sequence>
<evidence type="ECO:0000256" key="11">
    <source>
        <dbReference type="ARBA" id="ARBA00038976"/>
    </source>
</evidence>
<dbReference type="InterPro" id="IPR001160">
    <property type="entry name" value="Peptidase_M20C"/>
</dbReference>
<keyword evidence="6" id="KW-0862">Zinc</keyword>
<keyword evidence="7" id="KW-0224">Dipeptidase</keyword>
<feature type="domain" description="Peptidase M20 dimerisation" evidence="19">
    <location>
        <begin position="218"/>
        <end position="303"/>
    </location>
</feature>
<evidence type="ECO:0000256" key="7">
    <source>
        <dbReference type="ARBA" id="ARBA00022997"/>
    </source>
</evidence>
<dbReference type="GO" id="GO:0070573">
    <property type="term" value="F:metallodipeptidase activity"/>
    <property type="evidence" value="ECO:0007669"/>
    <property type="project" value="TreeGrafter"/>
</dbReference>
<dbReference type="AlphaFoldDB" id="W0Q938"/>
<dbReference type="GO" id="GO:0046872">
    <property type="term" value="F:metal ion binding"/>
    <property type="evidence" value="ECO:0007669"/>
    <property type="project" value="UniProtKB-KW"/>
</dbReference>
<evidence type="ECO:0000313" key="21">
    <source>
        <dbReference type="Proteomes" id="UP000066995"/>
    </source>
</evidence>
<dbReference type="GO" id="GO:0005829">
    <property type="term" value="C:cytosol"/>
    <property type="evidence" value="ECO:0007669"/>
    <property type="project" value="TreeGrafter"/>
</dbReference>
<dbReference type="HOGENOM" id="CLU_028526_0_0_6"/>
<reference evidence="20 21" key="1">
    <citation type="submission" date="2013-12" db="EMBL/GenBank/DDBJ databases">
        <title>Annotation of the Mannheimia varigena USDA-ARS-USMARC-1296 complete genome.</title>
        <authorList>
            <person name="Harhay G.P."/>
            <person name="Clawson M.L."/>
            <person name="Murray R.W."/>
            <person name="Lubbers B.V."/>
            <person name="Heaton M.P."/>
            <person name="Chitko-Mckown C.G."/>
            <person name="Harhay D.M."/>
            <person name="Smith T.P.L."/>
        </authorList>
    </citation>
    <scope>NUCLEOTIDE SEQUENCE [LARGE SCALE GENOMIC DNA]</scope>
    <source>
        <strain evidence="20 21">USDA-ARS-USMARC-1296</strain>
    </source>
</reference>
<evidence type="ECO:0000313" key="20">
    <source>
        <dbReference type="EMBL" id="AHG75071.1"/>
    </source>
</evidence>
<evidence type="ECO:0000256" key="10">
    <source>
        <dbReference type="ARBA" id="ARBA00036421"/>
    </source>
</evidence>
<evidence type="ECO:0000256" key="5">
    <source>
        <dbReference type="ARBA" id="ARBA00022801"/>
    </source>
</evidence>
<organism evidence="20 21">
    <name type="scientific">Mannheimia varigena USDA-ARS-USMARC-1296</name>
    <dbReference type="NCBI Taxonomy" id="1433287"/>
    <lineage>
        <taxon>Bacteria</taxon>
        <taxon>Pseudomonadati</taxon>
        <taxon>Pseudomonadota</taxon>
        <taxon>Gammaproteobacteria</taxon>
        <taxon>Pasteurellales</taxon>
        <taxon>Pasteurellaceae</taxon>
        <taxon>Mannheimia</taxon>
    </lineage>
</organism>
<keyword evidence="4" id="KW-0479">Metal-binding</keyword>